<sequence length="150" mass="15951">MYLRAAPEHGKRSGVELGEHADAEHARTWSPKNDSATGTRKPKTASKLLVVPSDVVVSGFVVDVHVGAVIVSVESISRFVVEAHDGIVSIVTGFVVEVVDAVFVRGVVVIRIVCRAHDVVVIVSGFGLGVGLLHIGLLHIGVKTHEQPQR</sequence>
<dbReference type="AlphaFoldDB" id="A0A7S1U007"/>
<feature type="transmembrane region" description="Helical" evidence="2">
    <location>
        <begin position="119"/>
        <end position="142"/>
    </location>
</feature>
<proteinExistence type="predicted"/>
<evidence type="ECO:0000313" key="3">
    <source>
        <dbReference type="EMBL" id="CAD9251158.1"/>
    </source>
</evidence>
<feature type="transmembrane region" description="Helical" evidence="2">
    <location>
        <begin position="88"/>
        <end position="113"/>
    </location>
</feature>
<accession>A0A7S1U007</accession>
<name>A0A7S1U007_9STRA</name>
<gene>
    <name evidence="3" type="ORF">PPAR1163_LOCUS9519</name>
</gene>
<keyword evidence="2" id="KW-1133">Transmembrane helix</keyword>
<organism evidence="3">
    <name type="scientific">Phaeomonas parva</name>
    <dbReference type="NCBI Taxonomy" id="124430"/>
    <lineage>
        <taxon>Eukaryota</taxon>
        <taxon>Sar</taxon>
        <taxon>Stramenopiles</taxon>
        <taxon>Ochrophyta</taxon>
        <taxon>Pinguiophyceae</taxon>
        <taxon>Pinguiochrysidales</taxon>
        <taxon>Pinguiochrysidaceae</taxon>
        <taxon>Phaeomonas</taxon>
    </lineage>
</organism>
<feature type="transmembrane region" description="Helical" evidence="2">
    <location>
        <begin position="55"/>
        <end position="76"/>
    </location>
</feature>
<feature type="compositionally biased region" description="Basic and acidic residues" evidence="1">
    <location>
        <begin position="1"/>
        <end position="27"/>
    </location>
</feature>
<evidence type="ECO:0000256" key="1">
    <source>
        <dbReference type="SAM" id="MobiDB-lite"/>
    </source>
</evidence>
<feature type="region of interest" description="Disordered" evidence="1">
    <location>
        <begin position="1"/>
        <end position="40"/>
    </location>
</feature>
<reference evidence="3" key="1">
    <citation type="submission" date="2021-01" db="EMBL/GenBank/DDBJ databases">
        <authorList>
            <person name="Corre E."/>
            <person name="Pelletier E."/>
            <person name="Niang G."/>
            <person name="Scheremetjew M."/>
            <person name="Finn R."/>
            <person name="Kale V."/>
            <person name="Holt S."/>
            <person name="Cochrane G."/>
            <person name="Meng A."/>
            <person name="Brown T."/>
            <person name="Cohen L."/>
        </authorList>
    </citation>
    <scope>NUCLEOTIDE SEQUENCE</scope>
    <source>
        <strain evidence="3">CCMP2877</strain>
    </source>
</reference>
<protein>
    <submittedName>
        <fullName evidence="3">Uncharacterized protein</fullName>
    </submittedName>
</protein>
<keyword evidence="2" id="KW-0812">Transmembrane</keyword>
<keyword evidence="2" id="KW-0472">Membrane</keyword>
<dbReference type="EMBL" id="HBGJ01014811">
    <property type="protein sequence ID" value="CAD9251158.1"/>
    <property type="molecule type" value="Transcribed_RNA"/>
</dbReference>
<evidence type="ECO:0000256" key="2">
    <source>
        <dbReference type="SAM" id="Phobius"/>
    </source>
</evidence>